<keyword evidence="4" id="KW-1185">Reference proteome</keyword>
<feature type="region of interest" description="Disordered" evidence="1">
    <location>
        <begin position="507"/>
        <end position="540"/>
    </location>
</feature>
<dbReference type="PANTHER" id="PTHR12100:SF1">
    <property type="entry name" value="RECYCLIN-1"/>
    <property type="match status" value="1"/>
</dbReference>
<dbReference type="SMART" id="SM00256">
    <property type="entry name" value="FBOX"/>
    <property type="match status" value="1"/>
</dbReference>
<dbReference type="SUPFAM" id="SSF81383">
    <property type="entry name" value="F-box domain"/>
    <property type="match status" value="1"/>
</dbReference>
<feature type="domain" description="F-box" evidence="2">
    <location>
        <begin position="34"/>
        <end position="74"/>
    </location>
</feature>
<dbReference type="AlphaFoldDB" id="A0AA38WWJ0"/>
<dbReference type="GO" id="GO:0006893">
    <property type="term" value="P:Golgi to plasma membrane transport"/>
    <property type="evidence" value="ECO:0007669"/>
    <property type="project" value="TreeGrafter"/>
</dbReference>
<evidence type="ECO:0000313" key="4">
    <source>
        <dbReference type="Proteomes" id="UP001172673"/>
    </source>
</evidence>
<dbReference type="Pfam" id="PF12937">
    <property type="entry name" value="F-box-like"/>
    <property type="match status" value="1"/>
</dbReference>
<evidence type="ECO:0000313" key="3">
    <source>
        <dbReference type="EMBL" id="KAJ9602439.1"/>
    </source>
</evidence>
<dbReference type="CDD" id="cd09917">
    <property type="entry name" value="F-box_SF"/>
    <property type="match status" value="1"/>
</dbReference>
<accession>A0AA38WWJ0</accession>
<proteinExistence type="predicted"/>
<dbReference type="GO" id="GO:0000145">
    <property type="term" value="C:exocyst"/>
    <property type="evidence" value="ECO:0007669"/>
    <property type="project" value="TreeGrafter"/>
</dbReference>
<dbReference type="InterPro" id="IPR009976">
    <property type="entry name" value="Sec10-like"/>
</dbReference>
<dbReference type="EMBL" id="JAPDRK010000026">
    <property type="protein sequence ID" value="KAJ9602439.1"/>
    <property type="molecule type" value="Genomic_DNA"/>
</dbReference>
<name>A0AA38WWJ0_9EURO</name>
<feature type="compositionally biased region" description="Polar residues" evidence="1">
    <location>
        <begin position="507"/>
        <end position="528"/>
    </location>
</feature>
<dbReference type="InterPro" id="IPR036047">
    <property type="entry name" value="F-box-like_dom_sf"/>
</dbReference>
<dbReference type="Proteomes" id="UP001172673">
    <property type="component" value="Unassembled WGS sequence"/>
</dbReference>
<dbReference type="InterPro" id="IPR048627">
    <property type="entry name" value="Sec10_HB"/>
</dbReference>
<feature type="compositionally biased region" description="Pro residues" evidence="1">
    <location>
        <begin position="529"/>
        <end position="540"/>
    </location>
</feature>
<sequence>MSKPRKPPALSKVPRRDPLASLKMADMVILKPILPAEVLATVVEYLAVPELLRFARVSRRMHEMVYDDARWVKRLRIMGCWNDAEARRRAELPKTPTTPGRRKSTIDHNLVNGKGRPEVLFDVDASPAHQTRQPNLLSPLRPRLAVADGFDVAEISSPRTTAPSEVPMDPDAPLTVFSRVRSIRGHARQEYGKIYKLLAPFYLDLLTTYDLMQSRVFRDFSLPDQQARLLINVRTFSTSDFSPGSGRREQQITEAFERFDTAALLEFRKGYEFKDIQGRMRQYAKVMHTLNGGKSGIDLFLHDNKIINQKGELGSVSDCIDYSLGYGQLSLERVQAYFERLGNALIQENGIVQAVFPNANEVSLLLLEEVAKEILGPFLSELFKDAQARGTSMYLRIISGTFQATKQFIEGAVLSGNADEATIARCNAIGAQIFAPHLETYLEEELAFFRQKADSEVEQWDRALSEQAASTENFLMSNVNRQADKKDFMSSFKQVLMMPVNILPSFSGAQANKTPTKKTNLDTATPSRPSTPIPVGPRAPTPAIPDEAPTDELAAKAALMNSKLDNIRSLFSLEVALNLVHAAKSSLDRASQFIVLGGDPGQAARTQCSAIFILLVQTVGIRHVKTGFDKAIDHLSHYSPRETETSSAAAVQVAPLATFLELVNVGDLIQQMLDVFYESELVRLRISNRDDFLDVNVKEKRKFEAMLDERVAAGLGKGIDVLMDEVEYICATTQLPTDFYPELALQNTNTTQHANTMGSILNGVAGRPAGVANKLPVMDFSGQPTSTAQRVIKLVGHHTSMLTGATEKTLLDVFTTEVGLRLFTTLTKHIKRQRISCAGSLNLLSDLMAYSQFIASFKNPDLASYFTALRSLAQIYLIEGTSDRDVREMSTIIADQDRYQGVFTIEEVIEFAERRSDWLMLKKSVEGKLKGDGCVLM</sequence>
<gene>
    <name evidence="3" type="primary">RCY1</name>
    <name evidence="3" type="ORF">H2200_012981</name>
</gene>
<feature type="region of interest" description="Disordered" evidence="1">
    <location>
        <begin position="90"/>
        <end position="109"/>
    </location>
</feature>
<dbReference type="Gene3D" id="1.20.1280.50">
    <property type="match status" value="1"/>
</dbReference>
<protein>
    <submittedName>
        <fullName evidence="3">F-box protein: endocytic membrane traffic, recycling ReCYcling 1</fullName>
    </submittedName>
</protein>
<organism evidence="3 4">
    <name type="scientific">Cladophialophora chaetospira</name>
    <dbReference type="NCBI Taxonomy" id="386627"/>
    <lineage>
        <taxon>Eukaryota</taxon>
        <taxon>Fungi</taxon>
        <taxon>Dikarya</taxon>
        <taxon>Ascomycota</taxon>
        <taxon>Pezizomycotina</taxon>
        <taxon>Eurotiomycetes</taxon>
        <taxon>Chaetothyriomycetidae</taxon>
        <taxon>Chaetothyriales</taxon>
        <taxon>Herpotrichiellaceae</taxon>
        <taxon>Cladophialophora</taxon>
    </lineage>
</organism>
<comment type="caution">
    <text evidence="3">The sequence shown here is derived from an EMBL/GenBank/DDBJ whole genome shotgun (WGS) entry which is preliminary data.</text>
</comment>
<dbReference type="PROSITE" id="PS50181">
    <property type="entry name" value="FBOX"/>
    <property type="match status" value="1"/>
</dbReference>
<dbReference type="InterPro" id="IPR001810">
    <property type="entry name" value="F-box_dom"/>
</dbReference>
<evidence type="ECO:0000256" key="1">
    <source>
        <dbReference type="SAM" id="MobiDB-lite"/>
    </source>
</evidence>
<evidence type="ECO:0000259" key="2">
    <source>
        <dbReference type="PROSITE" id="PS50181"/>
    </source>
</evidence>
<dbReference type="PANTHER" id="PTHR12100">
    <property type="entry name" value="SEC10"/>
    <property type="match status" value="1"/>
</dbReference>
<dbReference type="GO" id="GO:0006887">
    <property type="term" value="P:exocytosis"/>
    <property type="evidence" value="ECO:0007669"/>
    <property type="project" value="TreeGrafter"/>
</dbReference>
<dbReference type="Pfam" id="PF07393">
    <property type="entry name" value="Sec10_HB"/>
    <property type="match status" value="1"/>
</dbReference>
<reference evidence="3" key="1">
    <citation type="submission" date="2022-10" db="EMBL/GenBank/DDBJ databases">
        <title>Culturing micro-colonial fungi from biological soil crusts in the Mojave desert and describing Neophaeococcomyces mojavensis, and introducing the new genera and species Taxawa tesnikishii.</title>
        <authorList>
            <person name="Kurbessoian T."/>
            <person name="Stajich J.E."/>
        </authorList>
    </citation>
    <scope>NUCLEOTIDE SEQUENCE</scope>
    <source>
        <strain evidence="3">TK_41</strain>
    </source>
</reference>